<feature type="domain" description="Peptidase M16 C-terminal" evidence="3">
    <location>
        <begin position="208"/>
        <end position="381"/>
    </location>
</feature>
<reference evidence="4" key="1">
    <citation type="submission" date="2019-07" db="EMBL/GenBank/DDBJ databases">
        <authorList>
            <person name="Weber M."/>
            <person name="Kostadinov I."/>
            <person name="Kostadinov D I."/>
        </authorList>
    </citation>
    <scope>NUCLEOTIDE SEQUENCE</scope>
    <source>
        <strain evidence="4">Gfbio:sag-sample-m06:053724c1-46a9-4a36-b237-ea2bf867836b</strain>
    </source>
</reference>
<dbReference type="Gene3D" id="3.30.830.10">
    <property type="entry name" value="Metalloenzyme, LuxS/M16 peptidase-like"/>
    <property type="match status" value="2"/>
</dbReference>
<dbReference type="InterPro" id="IPR011249">
    <property type="entry name" value="Metalloenz_LuxS/M16"/>
</dbReference>
<dbReference type="PANTHER" id="PTHR11851">
    <property type="entry name" value="METALLOPROTEASE"/>
    <property type="match status" value="1"/>
</dbReference>
<dbReference type="InterPro" id="IPR050361">
    <property type="entry name" value="MPP/UQCRC_Complex"/>
</dbReference>
<comment type="similarity">
    <text evidence="1">Belongs to the peptidase M16 family.</text>
</comment>
<dbReference type="SUPFAM" id="SSF63411">
    <property type="entry name" value="LuxS/MPP-like metallohydrolase"/>
    <property type="match status" value="2"/>
</dbReference>
<proteinExistence type="inferred from homology"/>
<dbReference type="GO" id="GO:0046872">
    <property type="term" value="F:metal ion binding"/>
    <property type="evidence" value="ECO:0007669"/>
    <property type="project" value="InterPro"/>
</dbReference>
<dbReference type="Pfam" id="PF05193">
    <property type="entry name" value="Peptidase_M16_C"/>
    <property type="match status" value="1"/>
</dbReference>
<evidence type="ECO:0000259" key="2">
    <source>
        <dbReference type="Pfam" id="PF00675"/>
    </source>
</evidence>
<dbReference type="Pfam" id="PF00675">
    <property type="entry name" value="Peptidase_M16"/>
    <property type="match status" value="1"/>
</dbReference>
<dbReference type="PANTHER" id="PTHR11851:SF49">
    <property type="entry name" value="MITOCHONDRIAL-PROCESSING PEPTIDASE SUBUNIT ALPHA"/>
    <property type="match status" value="1"/>
</dbReference>
<evidence type="ECO:0000259" key="3">
    <source>
        <dbReference type="Pfam" id="PF05193"/>
    </source>
</evidence>
<evidence type="ECO:0000313" key="4">
    <source>
        <dbReference type="EMBL" id="VUX56249.1"/>
    </source>
</evidence>
<dbReference type="InterPro" id="IPR011765">
    <property type="entry name" value="Pept_M16_N"/>
</dbReference>
<evidence type="ECO:0000256" key="1">
    <source>
        <dbReference type="ARBA" id="ARBA00007261"/>
    </source>
</evidence>
<dbReference type="AlphaFoldDB" id="A0A7D9H4F3"/>
<protein>
    <submittedName>
        <fullName evidence="4">Putative Zn-dependent peptidase</fullName>
    </submittedName>
</protein>
<feature type="domain" description="Peptidase M16 N-terminal" evidence="2">
    <location>
        <begin position="62"/>
        <end position="168"/>
    </location>
</feature>
<name>A0A7D9H4F3_9GAMM</name>
<dbReference type="EMBL" id="LR633967">
    <property type="protein sequence ID" value="VUX56249.1"/>
    <property type="molecule type" value="Genomic_DNA"/>
</dbReference>
<sequence length="460" mass="51146">MKKLIVLAVFFATPSLSQDLTHPHDMGLPDSDYTRPDPAEYQLSLENGLIAYVAEAGQVPLVTMSAFIRAGLVNDESQGAAESLQDALKNSGPSGTSSSDFEASLKQMTAEFVVEMHDEWTEITLNVPAEDLDQALSIFAALLRDPAISEANIERAATGVAPEVNDLGGESGAALYEGSMNTAVDRFYEIIYKGHPYGRRPTTDDFNDLNAADVANFHARYFVPGNMTIAVAGAIDLEEINGRLVDLFGDWAAAEVPEVKQMPAISRTRAALHHIPSNKLQSWMVIGHDLPPVPLREQAALEVMNYIMGAVHLNTRMMRETRYKYGYTNDASGFLEDQWYGPGSYTFRSYSRPEVIENIYENMMGEIIRIRNEEVTEHEMFVAKGALADGSFPVRYLDGYALTRNFALERLRYGHHKRSASFVKRILAVSKDDVLNAARKYLRPNEMQVILVGEDAFPLY</sequence>
<gene>
    <name evidence="4" type="ORF">JTBM06_V1_460003</name>
</gene>
<accession>A0A7D9H4F3</accession>
<organism evidence="4">
    <name type="scientific">uncultured Woeseiaceae bacterium</name>
    <dbReference type="NCBI Taxonomy" id="1983305"/>
    <lineage>
        <taxon>Bacteria</taxon>
        <taxon>Pseudomonadati</taxon>
        <taxon>Pseudomonadota</taxon>
        <taxon>Gammaproteobacteria</taxon>
        <taxon>Woeseiales</taxon>
        <taxon>Woeseiaceae</taxon>
        <taxon>environmental samples</taxon>
    </lineage>
</organism>
<dbReference type="InterPro" id="IPR007863">
    <property type="entry name" value="Peptidase_M16_C"/>
</dbReference>